<evidence type="ECO:0000259" key="6">
    <source>
        <dbReference type="PROSITE" id="PS50830"/>
    </source>
</evidence>
<dbReference type="PROSITE" id="PS50830">
    <property type="entry name" value="TNASE_3"/>
    <property type="match status" value="1"/>
</dbReference>
<evidence type="ECO:0000256" key="4">
    <source>
        <dbReference type="SAM" id="MobiDB-lite"/>
    </source>
</evidence>
<dbReference type="InterPro" id="IPR016071">
    <property type="entry name" value="Staphylococal_nuclease_OB-fold"/>
</dbReference>
<keyword evidence="3" id="KW-0378">Hydrolase</keyword>
<dbReference type="GO" id="GO:0003676">
    <property type="term" value="F:nucleic acid binding"/>
    <property type="evidence" value="ECO:0007669"/>
    <property type="project" value="InterPro"/>
</dbReference>
<dbReference type="Proteomes" id="UP000238322">
    <property type="component" value="Unassembled WGS sequence"/>
</dbReference>
<evidence type="ECO:0000256" key="1">
    <source>
        <dbReference type="ARBA" id="ARBA00022722"/>
    </source>
</evidence>
<dbReference type="GO" id="GO:0016787">
    <property type="term" value="F:hydrolase activity"/>
    <property type="evidence" value="ECO:0007669"/>
    <property type="project" value="UniProtKB-KW"/>
</dbReference>
<keyword evidence="1" id="KW-0540">Nuclease</keyword>
<evidence type="ECO:0000256" key="3">
    <source>
        <dbReference type="ARBA" id="ARBA00022801"/>
    </source>
</evidence>
<evidence type="ECO:0000313" key="8">
    <source>
        <dbReference type="Proteomes" id="UP000238322"/>
    </source>
</evidence>
<dbReference type="Gene3D" id="2.40.50.90">
    <property type="match status" value="1"/>
</dbReference>
<dbReference type="GO" id="GO:0004519">
    <property type="term" value="F:endonuclease activity"/>
    <property type="evidence" value="ECO:0007669"/>
    <property type="project" value="UniProtKB-KW"/>
</dbReference>
<protein>
    <recommendedName>
        <fullName evidence="6">TNase-like domain-containing protein</fullName>
    </recommendedName>
</protein>
<dbReference type="RefSeq" id="WP_105331290.1">
    <property type="nucleotide sequence ID" value="NZ_PUHY01000012.1"/>
</dbReference>
<dbReference type="PANTHER" id="PTHR12302:SF3">
    <property type="entry name" value="SERINE_THREONINE-PROTEIN KINASE 31"/>
    <property type="match status" value="1"/>
</dbReference>
<feature type="signal peptide" evidence="5">
    <location>
        <begin position="1"/>
        <end position="25"/>
    </location>
</feature>
<sequence>MHSKHASLLGLVLALLPLSFALSQAQPDPPLVDPVREWHDQEDKVFAKSRFAYLDGDQVALLPQTGQIVLIPQARLSLADRRWVTNCPVNILRGKVIYVADGDTIGVLDDNKKTHRIRLEGIDSPESGQAYGEKSRQALNRLVYGKQVLVAYEKSDTYGRILGHVFLDGHWINRQLIADGWAWHYRHFSGDAELAATQTDAAAKQVGLWQDNKPQQPWRFRLEEKQRKEEAAQLKPTDPTSPTKFWLNTSSGVRHNPSCKHFGKTSRGKYCTAGDGKPCGICGG</sequence>
<dbReference type="InterPro" id="IPR035437">
    <property type="entry name" value="SNase_OB-fold_sf"/>
</dbReference>
<organism evidence="7 8">
    <name type="scientific">Blastopirellula marina</name>
    <dbReference type="NCBI Taxonomy" id="124"/>
    <lineage>
        <taxon>Bacteria</taxon>
        <taxon>Pseudomonadati</taxon>
        <taxon>Planctomycetota</taxon>
        <taxon>Planctomycetia</taxon>
        <taxon>Pirellulales</taxon>
        <taxon>Pirellulaceae</taxon>
        <taxon>Blastopirellula</taxon>
    </lineage>
</organism>
<keyword evidence="2" id="KW-0255">Endonuclease</keyword>
<keyword evidence="5" id="KW-0732">Signal</keyword>
<feature type="domain" description="TNase-like" evidence="6">
    <location>
        <begin position="90"/>
        <end position="211"/>
    </location>
</feature>
<feature type="region of interest" description="Disordered" evidence="4">
    <location>
        <begin position="226"/>
        <end position="249"/>
    </location>
</feature>
<dbReference type="InterPro" id="IPR002071">
    <property type="entry name" value="Thermonucl_AS"/>
</dbReference>
<name>A0A2S8FJD3_9BACT</name>
<dbReference type="PROSITE" id="PS01123">
    <property type="entry name" value="TNASE_1"/>
    <property type="match status" value="1"/>
</dbReference>
<feature type="compositionally biased region" description="Polar residues" evidence="4">
    <location>
        <begin position="238"/>
        <end position="249"/>
    </location>
</feature>
<dbReference type="SMART" id="SM00318">
    <property type="entry name" value="SNc"/>
    <property type="match status" value="1"/>
</dbReference>
<dbReference type="OrthoDB" id="9805504at2"/>
<evidence type="ECO:0000256" key="5">
    <source>
        <dbReference type="SAM" id="SignalP"/>
    </source>
</evidence>
<accession>A0A2S8FJD3</accession>
<reference evidence="7 8" key="1">
    <citation type="submission" date="2018-02" db="EMBL/GenBank/DDBJ databases">
        <title>Comparative genomes isolates from brazilian mangrove.</title>
        <authorList>
            <person name="Araujo J.E."/>
            <person name="Taketani R.G."/>
            <person name="Silva M.C.P."/>
            <person name="Loureco M.V."/>
            <person name="Andreote F.D."/>
        </authorList>
    </citation>
    <scope>NUCLEOTIDE SEQUENCE [LARGE SCALE GENOMIC DNA]</scope>
    <source>
        <strain evidence="7 8">Hex-1 MGV</strain>
    </source>
</reference>
<evidence type="ECO:0000256" key="2">
    <source>
        <dbReference type="ARBA" id="ARBA00022759"/>
    </source>
</evidence>
<dbReference type="Pfam" id="PF00565">
    <property type="entry name" value="SNase"/>
    <property type="match status" value="1"/>
</dbReference>
<feature type="chain" id="PRO_5015709154" description="TNase-like domain-containing protein" evidence="5">
    <location>
        <begin position="26"/>
        <end position="284"/>
    </location>
</feature>
<dbReference type="AlphaFoldDB" id="A0A2S8FJD3"/>
<proteinExistence type="predicted"/>
<evidence type="ECO:0000313" key="7">
    <source>
        <dbReference type="EMBL" id="PQO32278.1"/>
    </source>
</evidence>
<comment type="caution">
    <text evidence="7">The sequence shown here is derived from an EMBL/GenBank/DDBJ whole genome shotgun (WGS) entry which is preliminary data.</text>
</comment>
<dbReference type="Gene3D" id="2.30.30.700">
    <property type="entry name" value="SLA1 homology domain 1"/>
    <property type="match status" value="1"/>
</dbReference>
<dbReference type="EMBL" id="PUHY01000012">
    <property type="protein sequence ID" value="PQO32278.1"/>
    <property type="molecule type" value="Genomic_DNA"/>
</dbReference>
<dbReference type="PANTHER" id="PTHR12302">
    <property type="entry name" value="EBNA2 BINDING PROTEIN P100"/>
    <property type="match status" value="1"/>
</dbReference>
<dbReference type="SUPFAM" id="SSF50199">
    <property type="entry name" value="Staphylococcal nuclease"/>
    <property type="match status" value="1"/>
</dbReference>
<gene>
    <name evidence="7" type="ORF">C5Y83_18795</name>
</gene>